<keyword evidence="7 12" id="KW-0411">Iron-sulfur</keyword>
<dbReference type="FunFam" id="1.10.340.30:FF:000001">
    <property type="entry name" value="Endonuclease III"/>
    <property type="match status" value="1"/>
</dbReference>
<comment type="catalytic activity">
    <reaction evidence="12">
        <text>2'-deoxyribonucleotide-(2'-deoxyribose 5'-phosphate)-2'-deoxyribonucleotide-DNA = a 3'-end 2'-deoxyribonucleotide-(2,3-dehydro-2,3-deoxyribose 5'-phosphate)-DNA + a 5'-end 5'-phospho-2'-deoxyribonucleoside-DNA + H(+)</text>
        <dbReference type="Rhea" id="RHEA:66592"/>
        <dbReference type="Rhea" id="RHEA-COMP:13180"/>
        <dbReference type="Rhea" id="RHEA-COMP:16897"/>
        <dbReference type="Rhea" id="RHEA-COMP:17067"/>
        <dbReference type="ChEBI" id="CHEBI:15378"/>
        <dbReference type="ChEBI" id="CHEBI:136412"/>
        <dbReference type="ChEBI" id="CHEBI:157695"/>
        <dbReference type="ChEBI" id="CHEBI:167181"/>
        <dbReference type="EC" id="4.2.99.18"/>
    </reaction>
</comment>
<evidence type="ECO:0000256" key="2">
    <source>
        <dbReference type="ARBA" id="ARBA00022485"/>
    </source>
</evidence>
<dbReference type="GO" id="GO:0019104">
    <property type="term" value="F:DNA N-glycosylase activity"/>
    <property type="evidence" value="ECO:0007669"/>
    <property type="project" value="UniProtKB-UniRule"/>
</dbReference>
<evidence type="ECO:0000256" key="5">
    <source>
        <dbReference type="ARBA" id="ARBA00022801"/>
    </source>
</evidence>
<keyword evidence="6 12" id="KW-0408">Iron</keyword>
<gene>
    <name evidence="12" type="primary">nth</name>
    <name evidence="14" type="ORF">CDSE_0763</name>
</gene>
<dbReference type="HOGENOM" id="CLU_012862_3_0_4"/>
<sequence>MDHVTISNIFERLKKSTPQPKTELKYNSSFELLIAVILSAQATDKSVNLATKELFKTYKTPDSFIKLGLVGIEEHIKSIGLYRTKAKNILKTCQIIEEQFSGEIPNNRLNLESLPGVGRKTSNVILNIIFNQPTIAVDTHVFRVSNRTGIATGNNVIEVEKKLLKNIPKKYLNNAHHWLIFLGRYTCKKRKPDCKNCLINDLCDSYKKDKII</sequence>
<evidence type="ECO:0000313" key="15">
    <source>
        <dbReference type="Proteomes" id="UP000011547"/>
    </source>
</evidence>
<dbReference type="EC" id="4.2.99.18" evidence="12"/>
<comment type="cofactor">
    <cofactor evidence="12">
        <name>[4Fe-4S] cluster</name>
        <dbReference type="ChEBI" id="CHEBI:49883"/>
    </cofactor>
    <text evidence="12">Binds 1 [4Fe-4S] cluster.</text>
</comment>
<dbReference type="GO" id="GO:0051539">
    <property type="term" value="F:4 iron, 4 sulfur cluster binding"/>
    <property type="evidence" value="ECO:0007669"/>
    <property type="project" value="UniProtKB-UniRule"/>
</dbReference>
<evidence type="ECO:0000313" key="14">
    <source>
        <dbReference type="EMBL" id="AGF47028.1"/>
    </source>
</evidence>
<dbReference type="RefSeq" id="WP_015396439.1">
    <property type="nucleotide sequence ID" value="NC_020294.1"/>
</dbReference>
<name>M1L2P7_9PROT</name>
<evidence type="ECO:0000256" key="12">
    <source>
        <dbReference type="HAMAP-Rule" id="MF_00942"/>
    </source>
</evidence>
<dbReference type="AlphaFoldDB" id="M1L2P7"/>
<dbReference type="InterPro" id="IPR005759">
    <property type="entry name" value="Nth"/>
</dbReference>
<feature type="domain" description="HhH-GPD" evidence="13">
    <location>
        <begin position="38"/>
        <end position="185"/>
    </location>
</feature>
<dbReference type="GO" id="GO:0140078">
    <property type="term" value="F:class I DNA-(apurinic or apyrimidinic site) endonuclease activity"/>
    <property type="evidence" value="ECO:0007669"/>
    <property type="project" value="UniProtKB-EC"/>
</dbReference>
<evidence type="ECO:0000256" key="1">
    <source>
        <dbReference type="ARBA" id="ARBA00008343"/>
    </source>
</evidence>
<dbReference type="GO" id="GO:0046872">
    <property type="term" value="F:metal ion binding"/>
    <property type="evidence" value="ECO:0007669"/>
    <property type="project" value="UniProtKB-KW"/>
</dbReference>
<dbReference type="InterPro" id="IPR003265">
    <property type="entry name" value="HhH-GPD_domain"/>
</dbReference>
<accession>M1L2P7</accession>
<protein>
    <recommendedName>
        <fullName evidence="12">Endonuclease III</fullName>
        <ecNumber evidence="12">4.2.99.18</ecNumber>
    </recommendedName>
    <alternativeName>
        <fullName evidence="12">DNA-(apurinic or apyrimidinic site) lyase</fullName>
    </alternativeName>
</protein>
<organism evidence="14 15">
    <name type="scientific">Candidatus Kinetoplastidibacterium desouzai TCC079E</name>
    <dbReference type="NCBI Taxonomy" id="1208919"/>
    <lineage>
        <taxon>Bacteria</taxon>
        <taxon>Pseudomonadati</taxon>
        <taxon>Pseudomonadota</taxon>
        <taxon>Betaproteobacteria</taxon>
        <taxon>Candidatus Kinetoplastidibacterium</taxon>
    </lineage>
</organism>
<dbReference type="InterPro" id="IPR011257">
    <property type="entry name" value="DNA_glycosylase"/>
</dbReference>
<proteinExistence type="inferred from homology"/>
<dbReference type="PANTHER" id="PTHR10359:SF18">
    <property type="entry name" value="ENDONUCLEASE III"/>
    <property type="match status" value="1"/>
</dbReference>
<dbReference type="PANTHER" id="PTHR10359">
    <property type="entry name" value="A/G-SPECIFIC ADENINE GLYCOSYLASE/ENDONUCLEASE III"/>
    <property type="match status" value="1"/>
</dbReference>
<keyword evidence="10 12" id="KW-0456">Lyase</keyword>
<dbReference type="OrthoDB" id="9800977at2"/>
<dbReference type="EMBL" id="CP003803">
    <property type="protein sequence ID" value="AGF47028.1"/>
    <property type="molecule type" value="Genomic_DNA"/>
</dbReference>
<dbReference type="HAMAP" id="MF_00942">
    <property type="entry name" value="Nth"/>
    <property type="match status" value="1"/>
</dbReference>
<keyword evidence="14" id="KW-0255">Endonuclease</keyword>
<dbReference type="InterPro" id="IPR023170">
    <property type="entry name" value="HhH_base_excis_C"/>
</dbReference>
<evidence type="ECO:0000256" key="8">
    <source>
        <dbReference type="ARBA" id="ARBA00023125"/>
    </source>
</evidence>
<keyword evidence="4 12" id="KW-0227">DNA damage</keyword>
<evidence type="ECO:0000256" key="6">
    <source>
        <dbReference type="ARBA" id="ARBA00023004"/>
    </source>
</evidence>
<comment type="function">
    <text evidence="12">DNA repair enzyme that has both DNA N-glycosylase activity and AP-lyase activity. The DNA N-glycosylase activity releases various damaged pyrimidines from DNA by cleaving the N-glycosidic bond, leaving an AP (apurinic/apyrimidinic) site. The AP-lyase activity cleaves the phosphodiester bond 3' to the AP site by a beta-elimination, leaving a 3'-terminal unsaturated sugar and a product with a terminal 5'-phosphate.</text>
</comment>
<evidence type="ECO:0000256" key="4">
    <source>
        <dbReference type="ARBA" id="ARBA00022763"/>
    </source>
</evidence>
<dbReference type="eggNOG" id="COG0177">
    <property type="taxonomic scope" value="Bacteria"/>
</dbReference>
<dbReference type="Gene3D" id="1.10.340.30">
    <property type="entry name" value="Hypothetical protein, domain 2"/>
    <property type="match status" value="1"/>
</dbReference>
<dbReference type="CDD" id="cd00056">
    <property type="entry name" value="ENDO3c"/>
    <property type="match status" value="1"/>
</dbReference>
<evidence type="ECO:0000256" key="11">
    <source>
        <dbReference type="ARBA" id="ARBA00023295"/>
    </source>
</evidence>
<dbReference type="PIRSF" id="PIRSF001435">
    <property type="entry name" value="Nth"/>
    <property type="match status" value="1"/>
</dbReference>
<dbReference type="KEGG" id="kde:CDSE_0763"/>
<keyword evidence="5 12" id="KW-0378">Hydrolase</keyword>
<dbReference type="InterPro" id="IPR003651">
    <property type="entry name" value="Endonuclease3_FeS-loop_motif"/>
</dbReference>
<evidence type="ECO:0000256" key="9">
    <source>
        <dbReference type="ARBA" id="ARBA00023204"/>
    </source>
</evidence>
<dbReference type="STRING" id="1208919.CDSE_0763"/>
<dbReference type="Proteomes" id="UP000011547">
    <property type="component" value="Chromosome"/>
</dbReference>
<keyword evidence="14" id="KW-0540">Nuclease</keyword>
<dbReference type="NCBIfam" id="TIGR01083">
    <property type="entry name" value="nth"/>
    <property type="match status" value="1"/>
</dbReference>
<reference evidence="14 15" key="1">
    <citation type="journal article" date="2013" name="Genome Biol. Evol.">
        <title>Genome evolution and phylogenomic analysis of candidatus kinetoplastibacterium, the betaproteobacterial endosymbionts of strigomonas and angomonas.</title>
        <authorList>
            <person name="Alves J.M."/>
            <person name="Serrano M.G."/>
            <person name="Maia da Silva F."/>
            <person name="Voegtly L.J."/>
            <person name="Matveyev A.V."/>
            <person name="Teixeira M.M."/>
            <person name="Camargo E.P."/>
            <person name="Buck G.A."/>
        </authorList>
    </citation>
    <scope>NUCLEOTIDE SEQUENCE [LARGE SCALE GENOMIC DNA]</scope>
    <source>
        <strain evidence="14 15">TCC079E</strain>
    </source>
</reference>
<dbReference type="SMART" id="SM00478">
    <property type="entry name" value="ENDO3c"/>
    <property type="match status" value="1"/>
</dbReference>
<keyword evidence="15" id="KW-1185">Reference proteome</keyword>
<keyword evidence="2 12" id="KW-0004">4Fe-4S</keyword>
<evidence type="ECO:0000256" key="3">
    <source>
        <dbReference type="ARBA" id="ARBA00022723"/>
    </source>
</evidence>
<dbReference type="GO" id="GO:0003677">
    <property type="term" value="F:DNA binding"/>
    <property type="evidence" value="ECO:0007669"/>
    <property type="project" value="UniProtKB-UniRule"/>
</dbReference>
<feature type="binding site" evidence="12">
    <location>
        <position position="203"/>
    </location>
    <ligand>
        <name>[4Fe-4S] cluster</name>
        <dbReference type="ChEBI" id="CHEBI:49883"/>
    </ligand>
</feature>
<feature type="binding site" evidence="12">
    <location>
        <position position="187"/>
    </location>
    <ligand>
        <name>[4Fe-4S] cluster</name>
        <dbReference type="ChEBI" id="CHEBI:49883"/>
    </ligand>
</feature>
<feature type="binding site" evidence="12">
    <location>
        <position position="197"/>
    </location>
    <ligand>
        <name>[4Fe-4S] cluster</name>
        <dbReference type="ChEBI" id="CHEBI:49883"/>
    </ligand>
</feature>
<dbReference type="GO" id="GO:0006285">
    <property type="term" value="P:base-excision repair, AP site formation"/>
    <property type="evidence" value="ECO:0007669"/>
    <property type="project" value="TreeGrafter"/>
</dbReference>
<feature type="binding site" evidence="12">
    <location>
        <position position="194"/>
    </location>
    <ligand>
        <name>[4Fe-4S] cluster</name>
        <dbReference type="ChEBI" id="CHEBI:49883"/>
    </ligand>
</feature>
<keyword evidence="9 12" id="KW-0234">DNA repair</keyword>
<evidence type="ECO:0000256" key="10">
    <source>
        <dbReference type="ARBA" id="ARBA00023239"/>
    </source>
</evidence>
<dbReference type="Pfam" id="PF00730">
    <property type="entry name" value="HhH-GPD"/>
    <property type="match status" value="1"/>
</dbReference>
<evidence type="ECO:0000256" key="7">
    <source>
        <dbReference type="ARBA" id="ARBA00023014"/>
    </source>
</evidence>
<dbReference type="SMART" id="SM00525">
    <property type="entry name" value="FES"/>
    <property type="match status" value="1"/>
</dbReference>
<dbReference type="PATRIC" id="fig|1208919.3.peg.468"/>
<dbReference type="Gene3D" id="1.10.1670.10">
    <property type="entry name" value="Helix-hairpin-Helix base-excision DNA repair enzymes (C-terminal)"/>
    <property type="match status" value="1"/>
</dbReference>
<keyword evidence="8 12" id="KW-0238">DNA-binding</keyword>
<comment type="similarity">
    <text evidence="1 12">Belongs to the Nth/MutY family.</text>
</comment>
<dbReference type="FunFam" id="1.10.1670.10:FF:000001">
    <property type="entry name" value="Endonuclease III"/>
    <property type="match status" value="1"/>
</dbReference>
<dbReference type="SUPFAM" id="SSF48150">
    <property type="entry name" value="DNA-glycosylase"/>
    <property type="match status" value="1"/>
</dbReference>
<evidence type="ECO:0000259" key="13">
    <source>
        <dbReference type="SMART" id="SM00478"/>
    </source>
</evidence>
<keyword evidence="11 12" id="KW-0326">Glycosidase</keyword>
<keyword evidence="3 12" id="KW-0479">Metal-binding</keyword>